<evidence type="ECO:0000313" key="13">
    <source>
        <dbReference type="RefSeq" id="XP_055866262.1"/>
    </source>
</evidence>
<evidence type="ECO:0000313" key="12">
    <source>
        <dbReference type="Proteomes" id="UP001165740"/>
    </source>
</evidence>
<feature type="transmembrane region" description="Helical" evidence="10">
    <location>
        <begin position="435"/>
        <end position="457"/>
    </location>
</feature>
<dbReference type="OrthoDB" id="3639251at2759"/>
<feature type="transmembrane region" description="Helical" evidence="10">
    <location>
        <begin position="151"/>
        <end position="179"/>
    </location>
</feature>
<proteinExistence type="inferred from homology"/>
<evidence type="ECO:0000256" key="9">
    <source>
        <dbReference type="ARBA" id="ARBA00042039"/>
    </source>
</evidence>
<dbReference type="PROSITE" id="PS50850">
    <property type="entry name" value="MFS"/>
    <property type="match status" value="1"/>
</dbReference>
<organism evidence="12 13">
    <name type="scientific">Biomphalaria glabrata</name>
    <name type="common">Bloodfluke planorb</name>
    <name type="synonym">Freshwater snail</name>
    <dbReference type="NCBI Taxonomy" id="6526"/>
    <lineage>
        <taxon>Eukaryota</taxon>
        <taxon>Metazoa</taxon>
        <taxon>Spiralia</taxon>
        <taxon>Lophotrochozoa</taxon>
        <taxon>Mollusca</taxon>
        <taxon>Gastropoda</taxon>
        <taxon>Heterobranchia</taxon>
        <taxon>Euthyneura</taxon>
        <taxon>Panpulmonata</taxon>
        <taxon>Hygrophila</taxon>
        <taxon>Lymnaeoidea</taxon>
        <taxon>Planorbidae</taxon>
        <taxon>Biomphalaria</taxon>
    </lineage>
</organism>
<evidence type="ECO:0000256" key="5">
    <source>
        <dbReference type="ARBA" id="ARBA00022692"/>
    </source>
</evidence>
<keyword evidence="3" id="KW-0813">Transport</keyword>
<dbReference type="PANTHER" id="PTHR43184:SF12">
    <property type="entry name" value="SUGAR PHOSPHATE EXCHANGER 3"/>
    <property type="match status" value="1"/>
</dbReference>
<evidence type="ECO:0000256" key="8">
    <source>
        <dbReference type="ARBA" id="ARBA00041091"/>
    </source>
</evidence>
<dbReference type="InterPro" id="IPR000849">
    <property type="entry name" value="Sugar_P_transporter"/>
</dbReference>
<dbReference type="OMA" id="AMPYLID"/>
<keyword evidence="5 10" id="KW-0812">Transmembrane</keyword>
<protein>
    <recommendedName>
        <fullName evidence="8">Sugar phosphate exchanger 3</fullName>
    </recommendedName>
    <alternativeName>
        <fullName evidence="9">Solute carrier family 37 member 3</fullName>
    </alternativeName>
</protein>
<dbReference type="FunFam" id="1.20.1250.20:FF:000028">
    <property type="entry name" value="Sugar phosphate exchanger 3 isoform 1"/>
    <property type="match status" value="1"/>
</dbReference>
<accession>A0A9W2YU57</accession>
<dbReference type="GO" id="GO:0016020">
    <property type="term" value="C:membrane"/>
    <property type="evidence" value="ECO:0007669"/>
    <property type="project" value="UniProtKB-SubCell"/>
</dbReference>
<dbReference type="Gene3D" id="1.20.1250.20">
    <property type="entry name" value="MFS general substrate transporter like domains"/>
    <property type="match status" value="2"/>
</dbReference>
<comment type="similarity">
    <text evidence="2">Belongs to the major facilitator superfamily. Organophosphate:Pi antiporter (OPA) (TC 2.A.1.4) family.</text>
</comment>
<evidence type="ECO:0000256" key="7">
    <source>
        <dbReference type="ARBA" id="ARBA00023136"/>
    </source>
</evidence>
<evidence type="ECO:0000256" key="3">
    <source>
        <dbReference type="ARBA" id="ARBA00022448"/>
    </source>
</evidence>
<comment type="subcellular location">
    <subcellularLocation>
        <location evidence="1">Membrane</location>
        <topology evidence="1">Multi-pass membrane protein</topology>
    </subcellularLocation>
</comment>
<reference evidence="13" key="1">
    <citation type="submission" date="2025-08" db="UniProtKB">
        <authorList>
            <consortium name="RefSeq"/>
        </authorList>
    </citation>
    <scope>IDENTIFICATION</scope>
</reference>
<feature type="transmembrane region" description="Helical" evidence="10">
    <location>
        <begin position="191"/>
        <end position="210"/>
    </location>
</feature>
<keyword evidence="4" id="KW-0762">Sugar transport</keyword>
<name>A0A9W2YU57_BIOGL</name>
<feature type="transmembrane region" description="Helical" evidence="10">
    <location>
        <begin position="339"/>
        <end position="361"/>
    </location>
</feature>
<dbReference type="Proteomes" id="UP001165740">
    <property type="component" value="Chromosome 14"/>
</dbReference>
<evidence type="ECO:0000256" key="6">
    <source>
        <dbReference type="ARBA" id="ARBA00022989"/>
    </source>
</evidence>
<dbReference type="Pfam" id="PF07690">
    <property type="entry name" value="MFS_1"/>
    <property type="match status" value="1"/>
</dbReference>
<sequence>MCFLYRPISWSNIHLTCRGSKRKAYSKRYRWCILFFTFVCYVAYHLSRKPISVVKSVLHHKNCSTVPHDKTVNVTNPYWCDWAPFDTSSYKDLLGTLDLSYLIAYAVAMFISGHIADRTDLRLYLSGGMIMSGVFTIGFGLGYFYNIHSYAFYIIMQILGGVCQATGWPGVVACVGNWFGKGKRGLIMGIWNAHTSVGNILGSVIAGIYVESNWGLSFVVPGVIICVVGILVFLLLVPHPKDVNCELPDHSDHARVKYVSRSTESLANGEQKIGNDSETTALVPSSNQEKPITILKALTIPGVIEFSMCLFFAKLNSYTFLYWLPNYIAEKTTVSASDAAYTSTIFDAGGILGGILAGYLSDRYKMRGLTCFIFLIIVAPMLFIYDQYGHTVPFYANCLMLALCGLGVNGPYALITTAVSADLGTHKSIRENSKALGMVTAIIDGTGSIGAAIGPMLTGVVSATGWDNVFYMLIAADFIAAFVLIRVVIKEIRHRLRGEMDTVVIVLPKMTRCRLVSLGLLCIFCLGFLLRGNV</sequence>
<feature type="transmembrane region" description="Helical" evidence="10">
    <location>
        <begin position="469"/>
        <end position="489"/>
    </location>
</feature>
<keyword evidence="7 10" id="KW-0472">Membrane</keyword>
<keyword evidence="12" id="KW-1185">Reference proteome</keyword>
<evidence type="ECO:0000256" key="4">
    <source>
        <dbReference type="ARBA" id="ARBA00022597"/>
    </source>
</evidence>
<dbReference type="RefSeq" id="XP_055866262.1">
    <property type="nucleotide sequence ID" value="XM_056010287.1"/>
</dbReference>
<evidence type="ECO:0000259" key="11">
    <source>
        <dbReference type="PROSITE" id="PS50850"/>
    </source>
</evidence>
<keyword evidence="6 10" id="KW-1133">Transmembrane helix</keyword>
<feature type="transmembrane region" description="Helical" evidence="10">
    <location>
        <begin position="510"/>
        <end position="530"/>
    </location>
</feature>
<dbReference type="InterPro" id="IPR020846">
    <property type="entry name" value="MFS_dom"/>
</dbReference>
<evidence type="ECO:0000256" key="2">
    <source>
        <dbReference type="ARBA" id="ARBA00009598"/>
    </source>
</evidence>
<gene>
    <name evidence="13" type="primary">LOC106077958</name>
</gene>
<dbReference type="GeneID" id="106077958"/>
<dbReference type="SUPFAM" id="SSF103473">
    <property type="entry name" value="MFS general substrate transporter"/>
    <property type="match status" value="1"/>
</dbReference>
<evidence type="ECO:0000256" key="1">
    <source>
        <dbReference type="ARBA" id="ARBA00004141"/>
    </source>
</evidence>
<dbReference type="PANTHER" id="PTHR43184">
    <property type="entry name" value="MAJOR FACILITATOR SUPERFAMILY TRANSPORTER 16, ISOFORM B"/>
    <property type="match status" value="1"/>
</dbReference>
<dbReference type="GO" id="GO:0022857">
    <property type="term" value="F:transmembrane transporter activity"/>
    <property type="evidence" value="ECO:0007669"/>
    <property type="project" value="InterPro"/>
</dbReference>
<feature type="transmembrane region" description="Helical" evidence="10">
    <location>
        <begin position="394"/>
        <end position="415"/>
    </location>
</feature>
<dbReference type="InterPro" id="IPR011701">
    <property type="entry name" value="MFS"/>
</dbReference>
<dbReference type="PIRSF" id="PIRSF002808">
    <property type="entry name" value="Hexose_phosphate_transp"/>
    <property type="match status" value="1"/>
</dbReference>
<feature type="transmembrane region" description="Helical" evidence="10">
    <location>
        <begin position="368"/>
        <end position="388"/>
    </location>
</feature>
<feature type="transmembrane region" description="Helical" evidence="10">
    <location>
        <begin position="216"/>
        <end position="237"/>
    </location>
</feature>
<feature type="transmembrane region" description="Helical" evidence="10">
    <location>
        <begin position="294"/>
        <end position="313"/>
    </location>
</feature>
<feature type="transmembrane region" description="Helical" evidence="10">
    <location>
        <begin position="99"/>
        <end position="116"/>
    </location>
</feature>
<dbReference type="InterPro" id="IPR036259">
    <property type="entry name" value="MFS_trans_sf"/>
</dbReference>
<feature type="domain" description="Major facilitator superfamily (MFS) profile" evidence="11">
    <location>
        <begin position="36"/>
        <end position="493"/>
    </location>
</feature>
<feature type="transmembrane region" description="Helical" evidence="10">
    <location>
        <begin position="28"/>
        <end position="46"/>
    </location>
</feature>
<dbReference type="AlphaFoldDB" id="A0A9W2YU57"/>
<evidence type="ECO:0000256" key="10">
    <source>
        <dbReference type="SAM" id="Phobius"/>
    </source>
</evidence>
<feature type="transmembrane region" description="Helical" evidence="10">
    <location>
        <begin position="123"/>
        <end position="145"/>
    </location>
</feature>